<keyword evidence="7" id="KW-1185">Reference proteome</keyword>
<accession>A0AAW0C4X3</accession>
<dbReference type="EMBL" id="JAYKXP010000061">
    <property type="protein sequence ID" value="KAK7033521.1"/>
    <property type="molecule type" value="Genomic_DNA"/>
</dbReference>
<keyword evidence="3" id="KW-0436">Ligase</keyword>
<dbReference type="InterPro" id="IPR036736">
    <property type="entry name" value="ACP-like_sf"/>
</dbReference>
<dbReference type="SUPFAM" id="SSF47336">
    <property type="entry name" value="ACP-like"/>
    <property type="match status" value="3"/>
</dbReference>
<feature type="domain" description="Carrier" evidence="5">
    <location>
        <begin position="1337"/>
        <end position="1410"/>
    </location>
</feature>
<dbReference type="GO" id="GO:0005737">
    <property type="term" value="C:cytoplasm"/>
    <property type="evidence" value="ECO:0007669"/>
    <property type="project" value="TreeGrafter"/>
</dbReference>
<dbReference type="PROSITE" id="PS00455">
    <property type="entry name" value="AMP_BINDING"/>
    <property type="match status" value="1"/>
</dbReference>
<dbReference type="SUPFAM" id="SSF56801">
    <property type="entry name" value="Acetyl-CoA synthetase-like"/>
    <property type="match status" value="1"/>
</dbReference>
<dbReference type="CDD" id="cd19542">
    <property type="entry name" value="CT_NRPS-like"/>
    <property type="match status" value="1"/>
</dbReference>
<dbReference type="Gene3D" id="3.30.559.10">
    <property type="entry name" value="Chloramphenicol acetyltransferase-like domain"/>
    <property type="match status" value="3"/>
</dbReference>
<dbReference type="PANTHER" id="PTHR45527:SF1">
    <property type="entry name" value="FATTY ACID SYNTHASE"/>
    <property type="match status" value="1"/>
</dbReference>
<comment type="caution">
    <text evidence="6">The sequence shown here is derived from an EMBL/GenBank/DDBJ whole genome shotgun (WGS) entry which is preliminary data.</text>
</comment>
<dbReference type="PANTHER" id="PTHR45527">
    <property type="entry name" value="NONRIBOSOMAL PEPTIDE SYNTHETASE"/>
    <property type="match status" value="1"/>
</dbReference>
<organism evidence="6 7">
    <name type="scientific">Paramarasmius palmivorus</name>
    <dbReference type="NCBI Taxonomy" id="297713"/>
    <lineage>
        <taxon>Eukaryota</taxon>
        <taxon>Fungi</taxon>
        <taxon>Dikarya</taxon>
        <taxon>Basidiomycota</taxon>
        <taxon>Agaricomycotina</taxon>
        <taxon>Agaricomycetes</taxon>
        <taxon>Agaricomycetidae</taxon>
        <taxon>Agaricales</taxon>
        <taxon>Marasmiineae</taxon>
        <taxon>Marasmiaceae</taxon>
        <taxon>Paramarasmius</taxon>
    </lineage>
</organism>
<dbReference type="PROSITE" id="PS50075">
    <property type="entry name" value="CARRIER"/>
    <property type="match status" value="3"/>
</dbReference>
<dbReference type="InterPro" id="IPR045851">
    <property type="entry name" value="AMP-bd_C_sf"/>
</dbReference>
<dbReference type="InterPro" id="IPR023213">
    <property type="entry name" value="CAT-like_dom_sf"/>
</dbReference>
<reference evidence="6 7" key="1">
    <citation type="submission" date="2024-01" db="EMBL/GenBank/DDBJ databases">
        <title>A draft genome for a cacao thread blight-causing isolate of Paramarasmius palmivorus.</title>
        <authorList>
            <person name="Baruah I.K."/>
            <person name="Bukari Y."/>
            <person name="Amoako-Attah I."/>
            <person name="Meinhardt L.W."/>
            <person name="Bailey B.A."/>
            <person name="Cohen S.P."/>
        </authorList>
    </citation>
    <scope>NUCLEOTIDE SEQUENCE [LARGE SCALE GENOMIC DNA]</scope>
    <source>
        <strain evidence="6 7">GH-12</strain>
    </source>
</reference>
<dbReference type="Pfam" id="PF00501">
    <property type="entry name" value="AMP-binding"/>
    <property type="match status" value="1"/>
</dbReference>
<dbReference type="Gene3D" id="3.40.50.12780">
    <property type="entry name" value="N-terminal domain of ligase-like"/>
    <property type="match status" value="1"/>
</dbReference>
<evidence type="ECO:0000256" key="4">
    <source>
        <dbReference type="ARBA" id="ARBA00023268"/>
    </source>
</evidence>
<dbReference type="InterPro" id="IPR020806">
    <property type="entry name" value="PKS_PP-bd"/>
</dbReference>
<dbReference type="InterPro" id="IPR020845">
    <property type="entry name" value="AMP-binding_CS"/>
</dbReference>
<dbReference type="SMART" id="SM00823">
    <property type="entry name" value="PKS_PP"/>
    <property type="match status" value="2"/>
</dbReference>
<evidence type="ECO:0000259" key="5">
    <source>
        <dbReference type="PROSITE" id="PS50075"/>
    </source>
</evidence>
<dbReference type="InterPro" id="IPR001242">
    <property type="entry name" value="Condensation_dom"/>
</dbReference>
<dbReference type="GO" id="GO:0031177">
    <property type="term" value="F:phosphopantetheine binding"/>
    <property type="evidence" value="ECO:0007669"/>
    <property type="project" value="InterPro"/>
</dbReference>
<dbReference type="Proteomes" id="UP001383192">
    <property type="component" value="Unassembled WGS sequence"/>
</dbReference>
<keyword evidence="1" id="KW-0596">Phosphopantetheine</keyword>
<dbReference type="InterPro" id="IPR042099">
    <property type="entry name" value="ANL_N_sf"/>
</dbReference>
<dbReference type="GO" id="GO:0043041">
    <property type="term" value="P:amino acid activation for nonribosomal peptide biosynthetic process"/>
    <property type="evidence" value="ECO:0007669"/>
    <property type="project" value="TreeGrafter"/>
</dbReference>
<evidence type="ECO:0000256" key="1">
    <source>
        <dbReference type="ARBA" id="ARBA00022450"/>
    </source>
</evidence>
<dbReference type="GO" id="GO:0044550">
    <property type="term" value="P:secondary metabolite biosynthetic process"/>
    <property type="evidence" value="ECO:0007669"/>
    <property type="project" value="TreeGrafter"/>
</dbReference>
<dbReference type="Pfam" id="PF00550">
    <property type="entry name" value="PP-binding"/>
    <property type="match status" value="3"/>
</dbReference>
<dbReference type="Gene3D" id="3.30.559.30">
    <property type="entry name" value="Nonribosomal peptide synthetase, condensation domain"/>
    <property type="match status" value="3"/>
</dbReference>
<proteinExistence type="predicted"/>
<keyword evidence="4" id="KW-0511">Multifunctional enzyme</keyword>
<dbReference type="Pfam" id="PF00668">
    <property type="entry name" value="Condensation"/>
    <property type="match status" value="3"/>
</dbReference>
<sequence length="2451" mass="272739">MLELDDYSFQALSDLGTGLRYPPEGRDSVSTCLQSTHPDTVKLLRASFAKIILLYIHTQDFLFSDSHILFRAKVQPDSKLSFSSFADSLDEQVNGNIVMTKAALRDKFGLSEAQDPLPVMFSSSASDVAQAAGDLPLVLMHFRSDDETLTLYYATTILSRPTAENLLQQVKSTFNLALANPGLPLTSPLDLPKELLSAHEPPFSDRAHLALRWLTANAKARPDAVAHEIYTTNGLECEPELLTYGELNRRSNQLAKWLLRIRAEKGDEAEFMVALCRSRDAWFYIANAGIWKAGGCYVSIDTDLPQERKRYIASDSGALLVLTNEDQAPLFEDKAAVLDDPKIQAEIDKEDGEEDVENAELDKLAYLLYTSGTTGTPKGCLLNHRGVYWAIEAMCAFPRSVTDPDKDKRLALASPAFDVHISEIVQSWALGIRLVSGQRYELLADLRSVVREKGITHLGMVPSMIEATLGGSDEEKVGVKYLVSGGEKMSDQLLKKWADRPGLILANFYGLSSLSPTEATIGCTSRRVSPQDRKENIGKPFESCYAYIVDPASINTDAENPQDKMKLVPRGTPGELVVAGPLVGIGYHKLPEVTRKVFLEWPEKGMRTYRTGDLVRMLPDDTLEILGRIDTQIKLRGVRIEAEGVSNVLRSALPSDLQNDYDIHTLIATHPSLPSGSELLVSFIAPPNPAITFKQRRNETPPVLRDEDVRNIVKGMKRKAEDELAVYMRPGYIVPVGWMPLSLNGKVEGRVLKSVFGETDIGLLAEIQGTGGKSGQKEERVEREPTEQEKKIIEVALKVFNQENDLRPTSNLFECGFDSLRFAALASELRKAFAPKCSVTAAELMAKPVIEDIAVSLSLGDAARGPSDRHDRLKAFDSEWRALVESVFSPVDIEAILPPFPVQEGVLFMSQEEDESYVQHFMYRFAEGTSVDKVKDSWSSVQKRVEILRTVFISDETLVQVVLKPDAVELPFHEHRDIIFDTFNDWFLQHEARLVSKRINEDLTTPLWAVNVYNSSSSETYMVFSINHALYDGNAMPLIIREFRSVYLSQPLPEPVPLSDVLALIPPPDDDSTKEFYLRHFSSLDLLGRIVRRPTPESEPKWIQKTFDGVSLEDLQSRCRKDWKVTVQAFWSVAFALAGQKIFNWGGHDEAVFGMVRAGRSLPLDHIDDAICPLVSVVPTVVHLRALSNILQDTQAFVTESLKYESVSLGQVQRWLGLGGHGMLEVLLSCRWEDGSKRKEVVEHVGTSRARPEFIFAVEMVMNPVSDTLEARVAFTDPELKSEDVEGFLTQFEAIVEGLVLDDSQFNNLSLSVTDSSSKSAVNGDAQTNHGEEPVDSRLESTIALHVAQFLHIDSASVHPTTSLTSLGLSSIKAVSLARSLKEHGVKVSAVDIIQGDVVRSIARRADTGSMKKDVDDGSEWLNDLKKELETDLGDVRISDDDVVAITRCTALQSGMLAQLYVHAFTFQLLPSTSLSRLRSAWQSAVEQLDVLRTSFHFTGSGQWAQAIHSVVDFKWTQRECSDITGAAKDFITTLNFGDEKTFSRPPVHFCHVTVPDANSRSHMDYLVLVLHHALYDGIALPKLFHRIRSLYQGKSLPNPPNFLSIADAILLQEKSGTQFWVSKLASVRPSHFPRISQRDNGEVDAWRASLQLDLSASDIQRYCRRYHIHPQCLGQGAWARVLAKRIGAPDVVFGQVISGRTVEDAEDVVGPVFNTIPCRATITKSLTNKQLVRGMQTWNTDGLPWQHASLRAIQRELGTPGLFDTLFLYQPHATAKHEEPIWEVLGKGDMQESKTQARLSFMINRYAVNIELHEGEETFSVFASCSADALNHSSLVHLLRDFNKALLELVRSPNAPALPPDDPIFSMSPAQSDDADQVDNETIIKSWTPDQHRLHQILVDFVRLPAEAVTPSTFLVSIGIDSICAIQVASLAKKAGIRISPTQVARSATVKELLALVPQLELENEHSAPLAVPRDATLPKEVVANVLASLPEETTKGIGRILPLASGMEWTLSAWQMNPTAFCYKICRDEGETSSNVSRRIREALKMLGTKHEILRAFTAVTGESTFRLALCVLRDYLFEVEEIEVGHVNELDAVRKQARKFTSMSIPVNRPPTRLALLHGQTASYFILSLHHMQYDGWSLPLLMKDFEAFYSGDNVTGIGSDIASFLQLFLRSPQVLEEQEKYWKRLLPASCEHRLFPRLNNGRKKNGFVSTLRRLVLKSTKPSSDLRPQTFVKLTGLIKTLGNLQAKAQSHNLPLQAVLLACWAITQAKWSLSQSATFLLSHTGRSGVIPDLDVLAIPTCNYVPTHVEINRLERNVVQIARYIQDDLISRSPVVEQSCLADVSRWAGIPGQPITNVSVNVLRLPGKKVEEEKMRVFQPLKFPYSPSPSSNRFAGEQPYPEIQHDCQVEIFFSPDDDSIGISIECANHLLSQAQAEEVARHWGGLVGAF</sequence>
<dbReference type="Gene3D" id="1.10.1200.10">
    <property type="entry name" value="ACP-like"/>
    <property type="match status" value="3"/>
</dbReference>
<dbReference type="Gene3D" id="3.30.300.30">
    <property type="match status" value="1"/>
</dbReference>
<keyword evidence="2" id="KW-0597">Phosphoprotein</keyword>
<dbReference type="SUPFAM" id="SSF52777">
    <property type="entry name" value="CoA-dependent acyltransferases"/>
    <property type="match status" value="6"/>
</dbReference>
<name>A0AAW0C4X3_9AGAR</name>
<feature type="domain" description="Carrier" evidence="5">
    <location>
        <begin position="1889"/>
        <end position="1962"/>
    </location>
</feature>
<dbReference type="InterPro" id="IPR000873">
    <property type="entry name" value="AMP-dep_synth/lig_dom"/>
</dbReference>
<evidence type="ECO:0000256" key="2">
    <source>
        <dbReference type="ARBA" id="ARBA00022553"/>
    </source>
</evidence>
<dbReference type="PROSITE" id="PS00012">
    <property type="entry name" value="PHOSPHOPANTETHEINE"/>
    <property type="match status" value="1"/>
</dbReference>
<evidence type="ECO:0000313" key="6">
    <source>
        <dbReference type="EMBL" id="KAK7033521.1"/>
    </source>
</evidence>
<dbReference type="GO" id="GO:0016874">
    <property type="term" value="F:ligase activity"/>
    <property type="evidence" value="ECO:0007669"/>
    <property type="project" value="UniProtKB-KW"/>
</dbReference>
<evidence type="ECO:0000313" key="7">
    <source>
        <dbReference type="Proteomes" id="UP001383192"/>
    </source>
</evidence>
<dbReference type="InterPro" id="IPR009081">
    <property type="entry name" value="PP-bd_ACP"/>
</dbReference>
<evidence type="ECO:0000256" key="3">
    <source>
        <dbReference type="ARBA" id="ARBA00022598"/>
    </source>
</evidence>
<protein>
    <submittedName>
        <fullName evidence="6">Non-ribosomal peptide synthetase</fullName>
    </submittedName>
</protein>
<feature type="domain" description="Carrier" evidence="5">
    <location>
        <begin position="783"/>
        <end position="861"/>
    </location>
</feature>
<gene>
    <name evidence="6" type="primary">NRPS2</name>
    <name evidence="6" type="ORF">VNI00_012744</name>
</gene>
<dbReference type="InterPro" id="IPR006162">
    <property type="entry name" value="Ppantetheine_attach_site"/>
</dbReference>